<protein>
    <submittedName>
        <fullName evidence="3">NAD(P)-dependent dehydrogenase, short-chain alcohol dehydrogenase family</fullName>
    </submittedName>
</protein>
<evidence type="ECO:0000256" key="2">
    <source>
        <dbReference type="ARBA" id="ARBA00023002"/>
    </source>
</evidence>
<evidence type="ECO:0000313" key="3">
    <source>
        <dbReference type="EMBL" id="SFL62107.1"/>
    </source>
</evidence>
<dbReference type="PRINTS" id="PR00081">
    <property type="entry name" value="GDHRDH"/>
</dbReference>
<name>A0A1I4J7A3_9BACI</name>
<sequence length="239" mass="27507">MKVYVGGCSRMAMALLKRHRDEDEDEEILLIDTPQRIRKQLLFIKDNQFLYYEMDFSVLTQNEIDSFYNYLSKLNKEVTEVITMSGINYSNNIFSVTLDEWEKTHNINVTGPIFIVKAVVNFMVKRSKIILVSSINSFYGHADRIDYSAAKSALNQLCRNLALELKDHEITVNGLLPGYIIDDLNEIPIDIVYARNNKKEVSNYLLDYEEVTDVLQFLTSPQSNAINGQLIVLDKGYTL</sequence>
<comment type="similarity">
    <text evidence="1">Belongs to the short-chain dehydrogenases/reductases (SDR) family.</text>
</comment>
<accession>A0A1I4J7A3</accession>
<evidence type="ECO:0000256" key="1">
    <source>
        <dbReference type="ARBA" id="ARBA00006484"/>
    </source>
</evidence>
<dbReference type="PANTHER" id="PTHR42760:SF133">
    <property type="entry name" value="3-OXOACYL-[ACYL-CARRIER-PROTEIN] REDUCTASE"/>
    <property type="match status" value="1"/>
</dbReference>
<dbReference type="PROSITE" id="PS00061">
    <property type="entry name" value="ADH_SHORT"/>
    <property type="match status" value="1"/>
</dbReference>
<dbReference type="STRING" id="334253.SAMN04487943_102489"/>
<dbReference type="EMBL" id="FOTR01000002">
    <property type="protein sequence ID" value="SFL62107.1"/>
    <property type="molecule type" value="Genomic_DNA"/>
</dbReference>
<dbReference type="OrthoDB" id="9803333at2"/>
<dbReference type="AlphaFoldDB" id="A0A1I4J7A3"/>
<dbReference type="InterPro" id="IPR002347">
    <property type="entry name" value="SDR_fam"/>
</dbReference>
<dbReference type="InterPro" id="IPR020904">
    <property type="entry name" value="Sc_DH/Rdtase_CS"/>
</dbReference>
<dbReference type="SUPFAM" id="SSF51735">
    <property type="entry name" value="NAD(P)-binding Rossmann-fold domains"/>
    <property type="match status" value="1"/>
</dbReference>
<keyword evidence="2" id="KW-0560">Oxidoreductase</keyword>
<proteinExistence type="inferred from homology"/>
<dbReference type="PANTHER" id="PTHR42760">
    <property type="entry name" value="SHORT-CHAIN DEHYDROGENASES/REDUCTASES FAMILY MEMBER"/>
    <property type="match status" value="1"/>
</dbReference>
<dbReference type="InterPro" id="IPR036291">
    <property type="entry name" value="NAD(P)-bd_dom_sf"/>
</dbReference>
<keyword evidence="4" id="KW-1185">Reference proteome</keyword>
<gene>
    <name evidence="3" type="ORF">SAMN04487943_102489</name>
</gene>
<dbReference type="GO" id="GO:0016616">
    <property type="term" value="F:oxidoreductase activity, acting on the CH-OH group of donors, NAD or NADP as acceptor"/>
    <property type="evidence" value="ECO:0007669"/>
    <property type="project" value="TreeGrafter"/>
</dbReference>
<evidence type="ECO:0000313" key="4">
    <source>
        <dbReference type="Proteomes" id="UP000198565"/>
    </source>
</evidence>
<reference evidence="4" key="1">
    <citation type="submission" date="2016-10" db="EMBL/GenBank/DDBJ databases">
        <authorList>
            <person name="Varghese N."/>
            <person name="Submissions S."/>
        </authorList>
    </citation>
    <scope>NUCLEOTIDE SEQUENCE [LARGE SCALE GENOMIC DNA]</scope>
    <source>
        <strain evidence="4">CGMCC 1.4250</strain>
    </source>
</reference>
<organism evidence="3 4">
    <name type="scientific">Gracilibacillus orientalis</name>
    <dbReference type="NCBI Taxonomy" id="334253"/>
    <lineage>
        <taxon>Bacteria</taxon>
        <taxon>Bacillati</taxon>
        <taxon>Bacillota</taxon>
        <taxon>Bacilli</taxon>
        <taxon>Bacillales</taxon>
        <taxon>Bacillaceae</taxon>
        <taxon>Gracilibacillus</taxon>
    </lineage>
</organism>
<dbReference type="Pfam" id="PF13561">
    <property type="entry name" value="adh_short_C2"/>
    <property type="match status" value="1"/>
</dbReference>
<dbReference type="RefSeq" id="WP_091482366.1">
    <property type="nucleotide sequence ID" value="NZ_FOTR01000002.1"/>
</dbReference>
<dbReference type="Gene3D" id="3.40.50.720">
    <property type="entry name" value="NAD(P)-binding Rossmann-like Domain"/>
    <property type="match status" value="1"/>
</dbReference>
<dbReference type="CDD" id="cd05233">
    <property type="entry name" value="SDR_c"/>
    <property type="match status" value="1"/>
</dbReference>
<dbReference type="Proteomes" id="UP000198565">
    <property type="component" value="Unassembled WGS sequence"/>
</dbReference>